<dbReference type="EMBL" id="MF344581">
    <property type="protein sequence ID" value="AVE23968.1"/>
    <property type="molecule type" value="Genomic_DNA"/>
</dbReference>
<dbReference type="PIRSF" id="PIRSF026508">
    <property type="entry name" value="TelA"/>
    <property type="match status" value="1"/>
</dbReference>
<evidence type="ECO:0000256" key="1">
    <source>
        <dbReference type="ARBA" id="ARBA00005541"/>
    </source>
</evidence>
<organism evidence="3">
    <name type="scientific">Enterobacter cloacae</name>
    <dbReference type="NCBI Taxonomy" id="550"/>
    <lineage>
        <taxon>Bacteria</taxon>
        <taxon>Pseudomonadati</taxon>
        <taxon>Pseudomonadota</taxon>
        <taxon>Gammaproteobacteria</taxon>
        <taxon>Enterobacterales</taxon>
        <taxon>Enterobacteriaceae</taxon>
        <taxon>Enterobacter</taxon>
        <taxon>Enterobacter cloacae complex</taxon>
    </lineage>
</organism>
<protein>
    <submittedName>
        <fullName evidence="3">Tellurite resistance protein</fullName>
    </submittedName>
</protein>
<sequence length="370" mass="41163">MINNLSTKTEIVAFTLTSAELEKLGLNEQDEKEIKAVAECINADDPETVYRFGRAMGENTANYADSLLEQIRNKDLDEAGNKLTEIINLARNVNISNLTESRSNLPIIGPLLDKIRTRGKNFAAQFESTREQIDALVSEVSVTQNSLGSNNISLQQMFDEVVKEHHLTGVHIAAGKLMLGELQLQAENLRANVGNNPAKFQEVSDLDTLIANLEKRIGDLVVSQQSAMQVLPMVRIIQANNQSLIDKFHSVKEVTVPNFKRQFLLAISLNGQRNAVNLANDIDNANNELLRSNAKLLHRNAVETMKANQRLVIDISTLKEVQDTLIQTVGDVVKIQREGAVKLRETEKQVLAMRENLRTRLTQKGVDHGA</sequence>
<proteinExistence type="inferred from homology"/>
<dbReference type="PANTHER" id="PTHR38432:SF1">
    <property type="entry name" value="TELA-LIKE PROTEIN SAOUHSC_01408"/>
    <property type="match status" value="1"/>
</dbReference>
<name>A0A2L1KN86_ENTCL</name>
<comment type="similarity">
    <text evidence="1 2">Belongs to the TelA family.</text>
</comment>
<geneLocation type="plasmid" evidence="3">
    <name>p13E573-HI2</name>
</geneLocation>
<accession>A0A2L1KN86</accession>
<dbReference type="InterPro" id="IPR008863">
    <property type="entry name" value="Toxic_anion-R_TelA"/>
</dbReference>
<evidence type="ECO:0000313" key="3">
    <source>
        <dbReference type="EMBL" id="AVE23968.1"/>
    </source>
</evidence>
<dbReference type="Pfam" id="PF05816">
    <property type="entry name" value="TelA"/>
    <property type="match status" value="1"/>
</dbReference>
<keyword evidence="3" id="KW-0614">Plasmid</keyword>
<reference evidence="3" key="1">
    <citation type="submission" date="2017-06" db="EMBL/GenBank/DDBJ databases">
        <title>Complete sequence of p13E573-HI2.</title>
        <authorList>
            <person name="Jiang X."/>
            <person name="Feng J."/>
            <person name="Zeng L."/>
            <person name="Zhang D."/>
            <person name="Zhan Z."/>
            <person name="Zhao Y."/>
            <person name="Luo W."/>
            <person name="Zhou D."/>
        </authorList>
    </citation>
    <scope>NUCLEOTIDE SEQUENCE</scope>
    <source>
        <strain evidence="3">13E573</strain>
        <plasmid evidence="3">p13E573-HI2</plasmid>
    </source>
</reference>
<dbReference type="PANTHER" id="PTHR38432">
    <property type="entry name" value="TELA-LIKE PROTEIN SAOUHSC_01408"/>
    <property type="match status" value="1"/>
</dbReference>
<evidence type="ECO:0000256" key="2">
    <source>
        <dbReference type="PIRNR" id="PIRNR026508"/>
    </source>
</evidence>
<dbReference type="AlphaFoldDB" id="A0A2L1KN86"/>